<feature type="domain" description="Protein kinase" evidence="11">
    <location>
        <begin position="62"/>
        <end position="500"/>
    </location>
</feature>
<dbReference type="Pfam" id="PF00069">
    <property type="entry name" value="Pkinase"/>
    <property type="match status" value="1"/>
</dbReference>
<evidence type="ECO:0000256" key="4">
    <source>
        <dbReference type="ARBA" id="ARBA00013948"/>
    </source>
</evidence>
<dbReference type="SMART" id="SM00220">
    <property type="entry name" value="S_TKc"/>
    <property type="match status" value="1"/>
</dbReference>
<dbReference type="EMBL" id="SRPW01000327">
    <property type="protein sequence ID" value="KAG6015636.1"/>
    <property type="molecule type" value="Genomic_DNA"/>
</dbReference>
<dbReference type="AlphaFoldDB" id="A0A9P7T2T1"/>
<evidence type="ECO:0000256" key="5">
    <source>
        <dbReference type="ARBA" id="ARBA00019973"/>
    </source>
</evidence>
<comment type="subunit">
    <text evidence="2">Component of the EKC/KEOPS complex composed of at least BUD32, CGI121, GON7, KAE1 and PCC1; the whole complex dimerizes.</text>
</comment>
<dbReference type="Gene3D" id="1.10.510.10">
    <property type="entry name" value="Transferase(Phosphotransferase) domain 1"/>
    <property type="match status" value="1"/>
</dbReference>
<evidence type="ECO:0000256" key="7">
    <source>
        <dbReference type="ARBA" id="ARBA00033194"/>
    </source>
</evidence>
<accession>A0A9P7T2T1</accession>
<evidence type="ECO:0000256" key="3">
    <source>
        <dbReference type="ARBA" id="ARBA00012513"/>
    </source>
</evidence>
<comment type="function">
    <text evidence="1">Component of the EKC/KEOPS complex that is required for the formation of a threonylcarbamoyl group on adenosine at position 37 (t(6)A37) in tRNAs that read codons beginning with adenine. The complex is probably involved in the transfer of the threonylcarbamoyl moiety of threonylcarbamoyl-AMP (TC-AMP) to the N6 group of A37. BUD32 has ATPase activity in the context of the EKC/KEOPS complex and likely plays a supporting role to the catalytic subunit KAE1. The EKC/KEOPS complex also promotes both telomere uncapping and telomere elongation. The complex is required for efficient recruitment of transcriptional coactivators.</text>
</comment>
<evidence type="ECO:0000256" key="6">
    <source>
        <dbReference type="ARBA" id="ARBA00030980"/>
    </source>
</evidence>
<evidence type="ECO:0000313" key="13">
    <source>
        <dbReference type="Proteomes" id="UP000748025"/>
    </source>
</evidence>
<evidence type="ECO:0000256" key="9">
    <source>
        <dbReference type="ARBA" id="ARBA00048679"/>
    </source>
</evidence>
<proteinExistence type="predicted"/>
<feature type="region of interest" description="Disordered" evidence="10">
    <location>
        <begin position="412"/>
        <end position="500"/>
    </location>
</feature>
<protein>
    <recommendedName>
        <fullName evidence="5">EKC/KEOPS complex subunit BUD32</fullName>
        <ecNumber evidence="3">2.7.11.1</ecNumber>
    </recommendedName>
    <alternativeName>
        <fullName evidence="6 7">Atypical Serine/threonine protein kinase BUD32</fullName>
    </alternativeName>
    <alternativeName>
        <fullName evidence="4">EKC/KEOPS complex subunit bud32</fullName>
    </alternativeName>
</protein>
<comment type="caution">
    <text evidence="12">The sequence shown here is derived from an EMBL/GenBank/DDBJ whole genome shotgun (WGS) entry which is preliminary data.</text>
</comment>
<evidence type="ECO:0000256" key="10">
    <source>
        <dbReference type="SAM" id="MobiDB-lite"/>
    </source>
</evidence>
<sequence>MIDPKFRFCPASGSLLTGGPYTWHIVDIDQRRHFAVTYDPPVPLQNDKDIDATEEICINQLQRCIDKLGSGVYGIRFTEPDGPVTIITDPEEDMTQYANNHPLKALELPFTVKTVYLTNLTELDRLANQVDLVSYPGPPHLNGRVETIAVFKYWFIHNSMHSTWRELECWSRLPRDHPHIVPFDSVVLDSITGGVVGFTNLYIPGGNLDDTATTRPFRLRWLHQLLSVVDDLNHRYGVMHQDIAPRNLVIDEREENLRIFDFGYSAMIDDDYSPHYDDWKGVVFTLYEIITRDVHLRRVPHEQQDADALLQRQRVKHPDVKLDSDVQTFRDVLDSWLVKRKATKFKPADTWIHWFDMPDAPPGWGVIHGPNGETTRIKKPRCSNLWRKNLVKWGKPFWNWERPAGHLLAGASKGVHQKAAGDKNSDEKAAAEKDVDQKATGDKDPIEAATDKIEVDNQVTAKTPPMKKYRISKPKNRGTWVKRSRTRKSWKRSHGPGRRE</sequence>
<evidence type="ECO:0000259" key="11">
    <source>
        <dbReference type="PROSITE" id="PS50011"/>
    </source>
</evidence>
<dbReference type="GO" id="GO:0005524">
    <property type="term" value="F:ATP binding"/>
    <property type="evidence" value="ECO:0007669"/>
    <property type="project" value="InterPro"/>
</dbReference>
<dbReference type="OrthoDB" id="4062651at2759"/>
<evidence type="ECO:0000256" key="2">
    <source>
        <dbReference type="ARBA" id="ARBA00011534"/>
    </source>
</evidence>
<feature type="compositionally biased region" description="Basic residues" evidence="10">
    <location>
        <begin position="465"/>
        <end position="500"/>
    </location>
</feature>
<comment type="catalytic activity">
    <reaction evidence="8">
        <text>L-threonyl-[protein] + ATP = O-phospho-L-threonyl-[protein] + ADP + H(+)</text>
        <dbReference type="Rhea" id="RHEA:46608"/>
        <dbReference type="Rhea" id="RHEA-COMP:11060"/>
        <dbReference type="Rhea" id="RHEA-COMP:11605"/>
        <dbReference type="ChEBI" id="CHEBI:15378"/>
        <dbReference type="ChEBI" id="CHEBI:30013"/>
        <dbReference type="ChEBI" id="CHEBI:30616"/>
        <dbReference type="ChEBI" id="CHEBI:61977"/>
        <dbReference type="ChEBI" id="CHEBI:456216"/>
        <dbReference type="EC" id="2.7.11.1"/>
    </reaction>
</comment>
<evidence type="ECO:0000256" key="1">
    <source>
        <dbReference type="ARBA" id="ARBA00003747"/>
    </source>
</evidence>
<evidence type="ECO:0000256" key="8">
    <source>
        <dbReference type="ARBA" id="ARBA00047899"/>
    </source>
</evidence>
<dbReference type="SUPFAM" id="SSF56112">
    <property type="entry name" value="Protein kinase-like (PK-like)"/>
    <property type="match status" value="1"/>
</dbReference>
<dbReference type="PROSITE" id="PS00109">
    <property type="entry name" value="PROTEIN_KINASE_TYR"/>
    <property type="match status" value="1"/>
</dbReference>
<feature type="compositionally biased region" description="Basic and acidic residues" evidence="10">
    <location>
        <begin position="419"/>
        <end position="455"/>
    </location>
</feature>
<dbReference type="InterPro" id="IPR000719">
    <property type="entry name" value="Prot_kinase_dom"/>
</dbReference>
<comment type="catalytic activity">
    <reaction evidence="9">
        <text>L-seryl-[protein] + ATP = O-phospho-L-seryl-[protein] + ADP + H(+)</text>
        <dbReference type="Rhea" id="RHEA:17989"/>
        <dbReference type="Rhea" id="RHEA-COMP:9863"/>
        <dbReference type="Rhea" id="RHEA-COMP:11604"/>
        <dbReference type="ChEBI" id="CHEBI:15378"/>
        <dbReference type="ChEBI" id="CHEBI:29999"/>
        <dbReference type="ChEBI" id="CHEBI:30616"/>
        <dbReference type="ChEBI" id="CHEBI:83421"/>
        <dbReference type="ChEBI" id="CHEBI:456216"/>
        <dbReference type="EC" id="2.7.11.1"/>
    </reaction>
</comment>
<dbReference type="Proteomes" id="UP000748025">
    <property type="component" value="Unassembled WGS sequence"/>
</dbReference>
<reference evidence="12" key="1">
    <citation type="journal article" date="2020" name="bioRxiv">
        <title>Whole genome comparisons of ergot fungi reveals the divergence and evolution of species within the genus Claviceps are the result of varying mechanisms driving genome evolution and host range expansion.</title>
        <authorList>
            <person name="Wyka S.A."/>
            <person name="Mondo S.J."/>
            <person name="Liu M."/>
            <person name="Dettman J."/>
            <person name="Nalam V."/>
            <person name="Broders K.D."/>
        </authorList>
    </citation>
    <scope>NUCLEOTIDE SEQUENCE</scope>
    <source>
        <strain evidence="12">CCC 602</strain>
    </source>
</reference>
<evidence type="ECO:0000313" key="12">
    <source>
        <dbReference type="EMBL" id="KAG6015636.1"/>
    </source>
</evidence>
<organism evidence="12 13">
    <name type="scientific">Claviceps pusilla</name>
    <dbReference type="NCBI Taxonomy" id="123648"/>
    <lineage>
        <taxon>Eukaryota</taxon>
        <taxon>Fungi</taxon>
        <taxon>Dikarya</taxon>
        <taxon>Ascomycota</taxon>
        <taxon>Pezizomycotina</taxon>
        <taxon>Sordariomycetes</taxon>
        <taxon>Hypocreomycetidae</taxon>
        <taxon>Hypocreales</taxon>
        <taxon>Clavicipitaceae</taxon>
        <taxon>Claviceps</taxon>
    </lineage>
</organism>
<dbReference type="PROSITE" id="PS50011">
    <property type="entry name" value="PROTEIN_KINASE_DOM"/>
    <property type="match status" value="1"/>
</dbReference>
<dbReference type="GO" id="GO:0004674">
    <property type="term" value="F:protein serine/threonine kinase activity"/>
    <property type="evidence" value="ECO:0007669"/>
    <property type="project" value="UniProtKB-EC"/>
</dbReference>
<dbReference type="InterPro" id="IPR008266">
    <property type="entry name" value="Tyr_kinase_AS"/>
</dbReference>
<dbReference type="EC" id="2.7.11.1" evidence="3"/>
<keyword evidence="13" id="KW-1185">Reference proteome</keyword>
<gene>
    <name evidence="12" type="ORF">E4U43_005019</name>
</gene>
<dbReference type="InterPro" id="IPR011009">
    <property type="entry name" value="Kinase-like_dom_sf"/>
</dbReference>
<name>A0A9P7T2T1_9HYPO</name>